<evidence type="ECO:0000313" key="3">
    <source>
        <dbReference type="Proteomes" id="UP000566819"/>
    </source>
</evidence>
<organism evidence="2 3">
    <name type="scientific">Cudoniella acicularis</name>
    <dbReference type="NCBI Taxonomy" id="354080"/>
    <lineage>
        <taxon>Eukaryota</taxon>
        <taxon>Fungi</taxon>
        <taxon>Dikarya</taxon>
        <taxon>Ascomycota</taxon>
        <taxon>Pezizomycotina</taxon>
        <taxon>Leotiomycetes</taxon>
        <taxon>Helotiales</taxon>
        <taxon>Tricladiaceae</taxon>
        <taxon>Cudoniella</taxon>
    </lineage>
</organism>
<dbReference type="Pfam" id="PF13489">
    <property type="entry name" value="Methyltransf_23"/>
    <property type="match status" value="1"/>
</dbReference>
<name>A0A8H4W8B3_9HELO</name>
<dbReference type="OrthoDB" id="2013972at2759"/>
<dbReference type="GO" id="GO:0008168">
    <property type="term" value="F:methyltransferase activity"/>
    <property type="evidence" value="ECO:0007669"/>
    <property type="project" value="TreeGrafter"/>
</dbReference>
<dbReference type="PANTHER" id="PTHR43591">
    <property type="entry name" value="METHYLTRANSFERASE"/>
    <property type="match status" value="1"/>
</dbReference>
<dbReference type="Proteomes" id="UP000566819">
    <property type="component" value="Unassembled WGS sequence"/>
</dbReference>
<protein>
    <recommendedName>
        <fullName evidence="4">Methyltransferase</fullName>
    </recommendedName>
</protein>
<reference evidence="2 3" key="1">
    <citation type="submission" date="2020-03" db="EMBL/GenBank/DDBJ databases">
        <title>Draft Genome Sequence of Cudoniella acicularis.</title>
        <authorList>
            <person name="Buettner E."/>
            <person name="Kellner H."/>
        </authorList>
    </citation>
    <scope>NUCLEOTIDE SEQUENCE [LARGE SCALE GENOMIC DNA]</scope>
    <source>
        <strain evidence="2 3">DSM 108380</strain>
    </source>
</reference>
<feature type="region of interest" description="Disordered" evidence="1">
    <location>
        <begin position="1"/>
        <end position="44"/>
    </location>
</feature>
<proteinExistence type="predicted"/>
<dbReference type="SUPFAM" id="SSF53335">
    <property type="entry name" value="S-adenosyl-L-methionine-dependent methyltransferases"/>
    <property type="match status" value="1"/>
</dbReference>
<sequence>MDSKVAKHGITNSEILPQHTDVVRPDNEEGVDHPTSKRDPTIVDEKAADAVQQLSGLSDDTGLQDSESDGLETEQDRLDLQHHLFLLTLRGKLHLAPIENMQLHNVMDIATGTGIWATDFASAFPSANVLGTDLSPIQPEYVPPNCHFEIDDAEDEWSFSYKFDYIHGRMLASCFKSHVAVFQSAFNALRPNGWLEIQDIAIPSRCIDDSMFGTAFERWIDLIKEGCAALGRDFGRVPQYKQYLQEIGFVDVVEKQLSWPIGTWAKTQRMKMLGAWCKENVLSGLQGWTMAVLTRGLGMMPAEVELLLMEVRNDINSNALHAYAPIPLQRGGVYG</sequence>
<comment type="caution">
    <text evidence="2">The sequence shown here is derived from an EMBL/GenBank/DDBJ whole genome shotgun (WGS) entry which is preliminary data.</text>
</comment>
<dbReference type="AlphaFoldDB" id="A0A8H4W8B3"/>
<dbReference type="PANTHER" id="PTHR43591:SF102">
    <property type="entry name" value="S-ADENOSYL-L-METHIONINE-DEPENDENT METHYLTRANSFERASE"/>
    <property type="match status" value="1"/>
</dbReference>
<evidence type="ECO:0008006" key="4">
    <source>
        <dbReference type="Google" id="ProtNLM"/>
    </source>
</evidence>
<dbReference type="Gene3D" id="3.40.50.150">
    <property type="entry name" value="Vaccinia Virus protein VP39"/>
    <property type="match status" value="1"/>
</dbReference>
<dbReference type="EMBL" id="JAAMPI010000038">
    <property type="protein sequence ID" value="KAF4637046.1"/>
    <property type="molecule type" value="Genomic_DNA"/>
</dbReference>
<dbReference type="InterPro" id="IPR029063">
    <property type="entry name" value="SAM-dependent_MTases_sf"/>
</dbReference>
<evidence type="ECO:0000256" key="1">
    <source>
        <dbReference type="SAM" id="MobiDB-lite"/>
    </source>
</evidence>
<keyword evidence="3" id="KW-1185">Reference proteome</keyword>
<dbReference type="CDD" id="cd02440">
    <property type="entry name" value="AdoMet_MTases"/>
    <property type="match status" value="1"/>
</dbReference>
<feature type="compositionally biased region" description="Basic and acidic residues" evidence="1">
    <location>
        <begin position="21"/>
        <end position="44"/>
    </location>
</feature>
<gene>
    <name evidence="2" type="ORF">G7Y89_g1041</name>
</gene>
<feature type="compositionally biased region" description="Polar residues" evidence="1">
    <location>
        <begin position="55"/>
        <end position="65"/>
    </location>
</feature>
<evidence type="ECO:0000313" key="2">
    <source>
        <dbReference type="EMBL" id="KAF4637046.1"/>
    </source>
</evidence>
<accession>A0A8H4W8B3</accession>
<feature type="region of interest" description="Disordered" evidence="1">
    <location>
        <begin position="55"/>
        <end position="74"/>
    </location>
</feature>